<reference evidence="2" key="1">
    <citation type="submission" date="2015-07" db="EMBL/GenBank/DDBJ databases">
        <title>Genome sequencing of Sunxiuqinia dokdonensis strain SK.</title>
        <authorList>
            <person name="Ahn S."/>
            <person name="Kim B.-C."/>
        </authorList>
    </citation>
    <scope>NUCLEOTIDE SEQUENCE [LARGE SCALE GENOMIC DNA]</scope>
    <source>
        <strain evidence="2">SK</strain>
    </source>
</reference>
<sequence>MNEAFLQFVWKHRLFNATNLKTEDGQIVEVIHPGQHNTDAGPDFFNSRIRIDGTTWAGNVEIHQRSSDWCLHKHEQDSAYDNVVLHVVRDHDAEVRTSGGEVVQTMVLDYPPHLEANYEQLLQSDRWIACADRFFEADQMTLQIWFHGLMVERLQQKTQAIVDQLAQNKNDWNETFYQFLARNFGLKTNALPFELLARALPIQILAKHKNNLFQLEALLFGTAGLLNEQLLGDDYFLALRKEYSFLYKKYQLKPIESRLWKFLRLRPVNFPTVRLAQFAALVHHSSALFSSLVELDDLNEIRKLFRVQASEYWDTHYRFNKLSPKRVKALGDSAFHNILINTVVPFLFVYGEYHNRQNLKDKALEFLEKIPAEHNSIVSNWETLGVSVRSAFDSQALIQLKNNYCTPKKCLKCHLGIKLINHSVDSENEPNSQ</sequence>
<evidence type="ECO:0000313" key="2">
    <source>
        <dbReference type="Proteomes" id="UP000036958"/>
    </source>
</evidence>
<name>A0A0L8V439_9BACT</name>
<protein>
    <recommendedName>
        <fullName evidence="3">DUF2851 domain-containing protein</fullName>
    </recommendedName>
</protein>
<accession>A0A0L8V439</accession>
<dbReference type="AlphaFoldDB" id="A0A0L8V439"/>
<dbReference type="RefSeq" id="WP_053187306.1">
    <property type="nucleotide sequence ID" value="NZ_LGIA01000197.1"/>
</dbReference>
<evidence type="ECO:0000313" key="1">
    <source>
        <dbReference type="EMBL" id="KOH43179.1"/>
    </source>
</evidence>
<comment type="caution">
    <text evidence="1">The sequence shown here is derived from an EMBL/GenBank/DDBJ whole genome shotgun (WGS) entry which is preliminary data.</text>
</comment>
<dbReference type="PATRIC" id="fig|1409788.3.peg.4087"/>
<dbReference type="InterPro" id="IPR021272">
    <property type="entry name" value="DUF2851"/>
</dbReference>
<dbReference type="OrthoDB" id="1005072at2"/>
<organism evidence="1 2">
    <name type="scientific">Sunxiuqinia dokdonensis</name>
    <dbReference type="NCBI Taxonomy" id="1409788"/>
    <lineage>
        <taxon>Bacteria</taxon>
        <taxon>Pseudomonadati</taxon>
        <taxon>Bacteroidota</taxon>
        <taxon>Bacteroidia</taxon>
        <taxon>Marinilabiliales</taxon>
        <taxon>Prolixibacteraceae</taxon>
        <taxon>Sunxiuqinia</taxon>
    </lineage>
</organism>
<dbReference type="Proteomes" id="UP000036958">
    <property type="component" value="Unassembled WGS sequence"/>
</dbReference>
<keyword evidence="2" id="KW-1185">Reference proteome</keyword>
<dbReference type="STRING" id="1409788.NC99_40030"/>
<dbReference type="Pfam" id="PF11013">
    <property type="entry name" value="DUF2851"/>
    <property type="match status" value="1"/>
</dbReference>
<evidence type="ECO:0008006" key="3">
    <source>
        <dbReference type="Google" id="ProtNLM"/>
    </source>
</evidence>
<dbReference type="EMBL" id="LGIA01000197">
    <property type="protein sequence ID" value="KOH43179.1"/>
    <property type="molecule type" value="Genomic_DNA"/>
</dbReference>
<proteinExistence type="predicted"/>
<gene>
    <name evidence="1" type="ORF">NC99_40030</name>
</gene>